<sequence>MRGLDGKSAVVTGGASGIGRASSHRLAEEGTDVYVTDVDVDGGEETVRQINEENEDASGNAYFRELDVRDVDEFDAALAEADDELGSVDVLFNNAGIGEMQGFTETEPDHVDQLIDVNVKGVWNGCHAVFPIMEQQGSGSIVNTSSMAGWLPSNITTYGMTKAAVLHFTESVAPELGEYGIRINAICPGLIDTQMTRTWFSDEMREQAPMRTAFNRWGEPEEVAACVAFLASDDASYVTGRPIKVDAGYV</sequence>
<keyword evidence="2" id="KW-0560">Oxidoreductase</keyword>
<dbReference type="PRINTS" id="PR00080">
    <property type="entry name" value="SDRFAMILY"/>
</dbReference>
<dbReference type="InterPro" id="IPR020904">
    <property type="entry name" value="Sc_DH/Rdtase_CS"/>
</dbReference>
<protein>
    <submittedName>
        <fullName evidence="3">SDR family oxidoreductase</fullName>
    </submittedName>
</protein>
<dbReference type="Pfam" id="PF13561">
    <property type="entry name" value="adh_short_C2"/>
    <property type="match status" value="1"/>
</dbReference>
<keyword evidence="4" id="KW-1185">Reference proteome</keyword>
<name>A0ABU2GH76_9EURY</name>
<dbReference type="Proteomes" id="UP001257060">
    <property type="component" value="Unassembled WGS sequence"/>
</dbReference>
<reference evidence="3 4" key="1">
    <citation type="submission" date="2022-06" db="EMBL/GenBank/DDBJ databases">
        <title>Halogeometricum sp. a new haloarchaeum isolate from saline soil.</title>
        <authorList>
            <person name="Strakova D."/>
            <person name="Galisteo C."/>
            <person name="Sanchez-Porro C."/>
            <person name="Ventosa A."/>
        </authorList>
    </citation>
    <scope>NUCLEOTIDE SEQUENCE [LARGE SCALE GENOMIC DNA]</scope>
    <source>
        <strain evidence="3 4">S1BR25-6</strain>
    </source>
</reference>
<gene>
    <name evidence="3" type="ORF">NDI76_15655</name>
</gene>
<dbReference type="Gene3D" id="3.40.50.720">
    <property type="entry name" value="NAD(P)-binding Rossmann-like Domain"/>
    <property type="match status" value="1"/>
</dbReference>
<dbReference type="PROSITE" id="PS00061">
    <property type="entry name" value="ADH_SHORT"/>
    <property type="match status" value="1"/>
</dbReference>
<evidence type="ECO:0000256" key="1">
    <source>
        <dbReference type="ARBA" id="ARBA00006484"/>
    </source>
</evidence>
<comment type="similarity">
    <text evidence="1">Belongs to the short-chain dehydrogenases/reductases (SDR) family.</text>
</comment>
<dbReference type="PANTHER" id="PTHR42760">
    <property type="entry name" value="SHORT-CHAIN DEHYDROGENASES/REDUCTASES FAMILY MEMBER"/>
    <property type="match status" value="1"/>
</dbReference>
<dbReference type="SUPFAM" id="SSF51735">
    <property type="entry name" value="NAD(P)-binding Rossmann-fold domains"/>
    <property type="match status" value="1"/>
</dbReference>
<evidence type="ECO:0000313" key="3">
    <source>
        <dbReference type="EMBL" id="MDS0300182.1"/>
    </source>
</evidence>
<dbReference type="InterPro" id="IPR002347">
    <property type="entry name" value="SDR_fam"/>
</dbReference>
<evidence type="ECO:0000256" key="2">
    <source>
        <dbReference type="ARBA" id="ARBA00023002"/>
    </source>
</evidence>
<dbReference type="EMBL" id="JAMQOP010000003">
    <property type="protein sequence ID" value="MDS0300182.1"/>
    <property type="molecule type" value="Genomic_DNA"/>
</dbReference>
<dbReference type="InterPro" id="IPR036291">
    <property type="entry name" value="NAD(P)-bd_dom_sf"/>
</dbReference>
<organism evidence="3 4">
    <name type="scientific">Halogeometricum salsisoli</name>
    <dbReference type="NCBI Taxonomy" id="2950536"/>
    <lineage>
        <taxon>Archaea</taxon>
        <taxon>Methanobacteriati</taxon>
        <taxon>Methanobacteriota</taxon>
        <taxon>Stenosarchaea group</taxon>
        <taxon>Halobacteria</taxon>
        <taxon>Halobacteriales</taxon>
        <taxon>Haloferacaceae</taxon>
        <taxon>Halogeometricum</taxon>
    </lineage>
</organism>
<dbReference type="CDD" id="cd05233">
    <property type="entry name" value="SDR_c"/>
    <property type="match status" value="1"/>
</dbReference>
<dbReference type="RefSeq" id="WP_310925075.1">
    <property type="nucleotide sequence ID" value="NZ_JAMQOP010000003.1"/>
</dbReference>
<accession>A0ABU2GH76</accession>
<evidence type="ECO:0000313" key="4">
    <source>
        <dbReference type="Proteomes" id="UP001257060"/>
    </source>
</evidence>
<dbReference type="PRINTS" id="PR00081">
    <property type="entry name" value="GDHRDH"/>
</dbReference>
<comment type="caution">
    <text evidence="3">The sequence shown here is derived from an EMBL/GenBank/DDBJ whole genome shotgun (WGS) entry which is preliminary data.</text>
</comment>
<dbReference type="PANTHER" id="PTHR42760:SF133">
    <property type="entry name" value="3-OXOACYL-[ACYL-CARRIER-PROTEIN] REDUCTASE"/>
    <property type="match status" value="1"/>
</dbReference>
<dbReference type="NCBIfam" id="NF005559">
    <property type="entry name" value="PRK07231.1"/>
    <property type="match status" value="1"/>
</dbReference>
<proteinExistence type="inferred from homology"/>